<evidence type="ECO:0000313" key="3">
    <source>
        <dbReference type="Proteomes" id="UP001215598"/>
    </source>
</evidence>
<keyword evidence="3" id="KW-1185">Reference proteome</keyword>
<feature type="region of interest" description="Disordered" evidence="1">
    <location>
        <begin position="32"/>
        <end position="77"/>
    </location>
</feature>
<gene>
    <name evidence="2" type="ORF">B0H16DRAFT_1461413</name>
</gene>
<protein>
    <submittedName>
        <fullName evidence="2">Uncharacterized protein</fullName>
    </submittedName>
</protein>
<dbReference type="Proteomes" id="UP001215598">
    <property type="component" value="Unassembled WGS sequence"/>
</dbReference>
<organism evidence="2 3">
    <name type="scientific">Mycena metata</name>
    <dbReference type="NCBI Taxonomy" id="1033252"/>
    <lineage>
        <taxon>Eukaryota</taxon>
        <taxon>Fungi</taxon>
        <taxon>Dikarya</taxon>
        <taxon>Basidiomycota</taxon>
        <taxon>Agaricomycotina</taxon>
        <taxon>Agaricomycetes</taxon>
        <taxon>Agaricomycetidae</taxon>
        <taxon>Agaricales</taxon>
        <taxon>Marasmiineae</taxon>
        <taxon>Mycenaceae</taxon>
        <taxon>Mycena</taxon>
    </lineage>
</organism>
<dbReference type="AlphaFoldDB" id="A0AAD7ITP3"/>
<name>A0AAD7ITP3_9AGAR</name>
<evidence type="ECO:0000256" key="1">
    <source>
        <dbReference type="SAM" id="MobiDB-lite"/>
    </source>
</evidence>
<sequence>MTGQVLYNSPLVVPTLRAIPFDKRFILPSMSSPQSHREYVERPRSGKLSSEPSPKRHQCDDMEDSPAPHLAPPCETRDNDVEINWQQAWADFGLWAKDPASWVSPPDVELTGEELAAEEVREAERRNFYRMAFDSMREYERQDILQQEKLEEQRAKKRQAEELQADWSSSGGGREMGAGTRHDVIEDHYLSWHQLLDERRKAAGLPAPRVPSHSPPRYQRQFTRLSSWVFTEELVD</sequence>
<accession>A0AAD7ITP3</accession>
<reference evidence="2" key="1">
    <citation type="submission" date="2023-03" db="EMBL/GenBank/DDBJ databases">
        <title>Massive genome expansion in bonnet fungi (Mycena s.s.) driven by repeated elements and novel gene families across ecological guilds.</title>
        <authorList>
            <consortium name="Lawrence Berkeley National Laboratory"/>
            <person name="Harder C.B."/>
            <person name="Miyauchi S."/>
            <person name="Viragh M."/>
            <person name="Kuo A."/>
            <person name="Thoen E."/>
            <person name="Andreopoulos B."/>
            <person name="Lu D."/>
            <person name="Skrede I."/>
            <person name="Drula E."/>
            <person name="Henrissat B."/>
            <person name="Morin E."/>
            <person name="Kohler A."/>
            <person name="Barry K."/>
            <person name="LaButti K."/>
            <person name="Morin E."/>
            <person name="Salamov A."/>
            <person name="Lipzen A."/>
            <person name="Mereny Z."/>
            <person name="Hegedus B."/>
            <person name="Baldrian P."/>
            <person name="Stursova M."/>
            <person name="Weitz H."/>
            <person name="Taylor A."/>
            <person name="Grigoriev I.V."/>
            <person name="Nagy L.G."/>
            <person name="Martin F."/>
            <person name="Kauserud H."/>
        </authorList>
    </citation>
    <scope>NUCLEOTIDE SEQUENCE</scope>
    <source>
        <strain evidence="2">CBHHK182m</strain>
    </source>
</reference>
<feature type="region of interest" description="Disordered" evidence="1">
    <location>
        <begin position="151"/>
        <end position="175"/>
    </location>
</feature>
<proteinExistence type="predicted"/>
<evidence type="ECO:0000313" key="2">
    <source>
        <dbReference type="EMBL" id="KAJ7748908.1"/>
    </source>
</evidence>
<feature type="compositionally biased region" description="Basic and acidic residues" evidence="1">
    <location>
        <begin position="151"/>
        <end position="161"/>
    </location>
</feature>
<dbReference type="EMBL" id="JARKIB010000071">
    <property type="protein sequence ID" value="KAJ7748908.1"/>
    <property type="molecule type" value="Genomic_DNA"/>
</dbReference>
<comment type="caution">
    <text evidence="2">The sequence shown here is derived from an EMBL/GenBank/DDBJ whole genome shotgun (WGS) entry which is preliminary data.</text>
</comment>
<feature type="compositionally biased region" description="Basic and acidic residues" evidence="1">
    <location>
        <begin position="35"/>
        <end position="44"/>
    </location>
</feature>